<dbReference type="EMBL" id="JAOBTW010000014">
    <property type="protein sequence ID" value="MDZ7283021.1"/>
    <property type="molecule type" value="Genomic_DNA"/>
</dbReference>
<dbReference type="InterPro" id="IPR011050">
    <property type="entry name" value="Pectin_lyase_fold/virulence"/>
</dbReference>
<dbReference type="Gene3D" id="2.160.20.10">
    <property type="entry name" value="Single-stranded right-handed beta-helix, Pectin lyase-like"/>
    <property type="match status" value="1"/>
</dbReference>
<feature type="domain" description="Right handed beta helix" evidence="2">
    <location>
        <begin position="176"/>
        <end position="251"/>
    </location>
</feature>
<evidence type="ECO:0000313" key="4">
    <source>
        <dbReference type="Proteomes" id="UP001292182"/>
    </source>
</evidence>
<accession>A0ABU5LSY6</accession>
<gene>
    <name evidence="3" type="ORF">N4G62_13400</name>
</gene>
<dbReference type="SUPFAM" id="SSF51126">
    <property type="entry name" value="Pectin lyase-like"/>
    <property type="match status" value="1"/>
</dbReference>
<keyword evidence="4" id="KW-1185">Reference proteome</keyword>
<feature type="domain" description="Rhamnogalacturonase A/B/Epimerase-like pectate lyase" evidence="1">
    <location>
        <begin position="44"/>
        <end position="84"/>
    </location>
</feature>
<dbReference type="Proteomes" id="UP001292182">
    <property type="component" value="Unassembled WGS sequence"/>
</dbReference>
<comment type="caution">
    <text evidence="3">The sequence shown here is derived from an EMBL/GenBank/DDBJ whole genome shotgun (WGS) entry which is preliminary data.</text>
</comment>
<proteinExistence type="predicted"/>
<evidence type="ECO:0000259" key="1">
    <source>
        <dbReference type="Pfam" id="PF12708"/>
    </source>
</evidence>
<organism evidence="3 4">
    <name type="scientific">Sphingomonas sanguinis</name>
    <dbReference type="NCBI Taxonomy" id="33051"/>
    <lineage>
        <taxon>Bacteria</taxon>
        <taxon>Pseudomonadati</taxon>
        <taxon>Pseudomonadota</taxon>
        <taxon>Alphaproteobacteria</taxon>
        <taxon>Sphingomonadales</taxon>
        <taxon>Sphingomonadaceae</taxon>
        <taxon>Sphingomonas</taxon>
    </lineage>
</organism>
<sequence length="432" mass="46518">MLHQPKHIDRRWMIGGTILAMASAACGRSAQSMTSGDIHRFDPRKFGAKGDGITDDAPAFQRAINAAAEAGGGIVTFGAGEYLLRYRPSEDGDGLSALTLRSGVIFEGMRRDRCILRLADKQMGPGTYARILASKGDIQDVALRRFTIDGNRQGQGAYRDDLSGAAVLLGWKGHCKRITVEELSVHDAIGQGIMLQGSIDNLSQNLQIANNTVERCSYIGIQSSQFNGLVIAGNTVNDCHDNGIDIYGDDTTGHSTTTTSGNAIIRNNKVNRCNVGIFLETVSDIVAESNIVIGCRSAGIRINRIHGEPRNLIIAQNQIADTQAGIAMGGETGGVIIRNNVIRGFTAAAIAFEYNVSNVTAVNNSFMPSTRNTPIIFGRPTVENATPPQRLLHIRIERNRIPARHTAAKIFDNHYSTLVDVNVGQFSATSAD</sequence>
<evidence type="ECO:0000259" key="2">
    <source>
        <dbReference type="Pfam" id="PF13229"/>
    </source>
</evidence>
<dbReference type="SMART" id="SM00710">
    <property type="entry name" value="PbH1"/>
    <property type="match status" value="7"/>
</dbReference>
<dbReference type="RefSeq" id="WP_322539826.1">
    <property type="nucleotide sequence ID" value="NZ_JAOBTW010000014.1"/>
</dbReference>
<feature type="domain" description="Right handed beta helix" evidence="2">
    <location>
        <begin position="258"/>
        <end position="366"/>
    </location>
</feature>
<dbReference type="Pfam" id="PF12708">
    <property type="entry name" value="Pect-lyase_RHGA_epim"/>
    <property type="match status" value="1"/>
</dbReference>
<dbReference type="Pfam" id="PF13229">
    <property type="entry name" value="Beta_helix"/>
    <property type="match status" value="2"/>
</dbReference>
<name>A0ABU5LSY6_9SPHN</name>
<dbReference type="InterPro" id="IPR024535">
    <property type="entry name" value="RHGA/B-epi-like_pectate_lyase"/>
</dbReference>
<reference evidence="4" key="1">
    <citation type="submission" date="2023-07" db="EMBL/GenBank/DDBJ databases">
        <title>Whole genome sequence analysis of rice epiphytic Sphingomonas sanguinis OsEp_Plm_15B2.</title>
        <authorList>
            <person name="Sahu K.P."/>
            <person name="Asharani P."/>
            <person name="Reddy B."/>
            <person name="Kumar A."/>
        </authorList>
    </citation>
    <scope>NUCLEOTIDE SEQUENCE [LARGE SCALE GENOMIC DNA]</scope>
    <source>
        <strain evidence="4">OsEp_Plm_15B2</strain>
    </source>
</reference>
<dbReference type="InterPro" id="IPR039448">
    <property type="entry name" value="Beta_helix"/>
</dbReference>
<dbReference type="PROSITE" id="PS51257">
    <property type="entry name" value="PROKAR_LIPOPROTEIN"/>
    <property type="match status" value="1"/>
</dbReference>
<evidence type="ECO:0000313" key="3">
    <source>
        <dbReference type="EMBL" id="MDZ7283021.1"/>
    </source>
</evidence>
<dbReference type="InterPro" id="IPR012334">
    <property type="entry name" value="Pectin_lyas_fold"/>
</dbReference>
<protein>
    <submittedName>
        <fullName evidence="3">Right-handed parallel beta-helix repeat-containing protein</fullName>
    </submittedName>
</protein>
<dbReference type="InterPro" id="IPR006626">
    <property type="entry name" value="PbH1"/>
</dbReference>